<dbReference type="PROSITE" id="PS50158">
    <property type="entry name" value="ZF_CCHC"/>
    <property type="match status" value="1"/>
</dbReference>
<feature type="compositionally biased region" description="Low complexity" evidence="2">
    <location>
        <begin position="1827"/>
        <end position="1836"/>
    </location>
</feature>
<dbReference type="SUPFAM" id="SSF56219">
    <property type="entry name" value="DNase I-like"/>
    <property type="match status" value="2"/>
</dbReference>
<feature type="compositionally biased region" description="Basic and acidic residues" evidence="2">
    <location>
        <begin position="1864"/>
        <end position="1876"/>
    </location>
</feature>
<feature type="compositionally biased region" description="Polar residues" evidence="2">
    <location>
        <begin position="1445"/>
        <end position="1471"/>
    </location>
</feature>
<feature type="compositionally biased region" description="Polar residues" evidence="2">
    <location>
        <begin position="1482"/>
        <end position="1498"/>
    </location>
</feature>
<evidence type="ECO:0000256" key="1">
    <source>
        <dbReference type="PROSITE-ProRule" id="PRU00047"/>
    </source>
</evidence>
<feature type="compositionally biased region" description="Polar residues" evidence="2">
    <location>
        <begin position="373"/>
        <end position="385"/>
    </location>
</feature>
<evidence type="ECO:0000259" key="4">
    <source>
        <dbReference type="PROSITE" id="PS50878"/>
    </source>
</evidence>
<protein>
    <submittedName>
        <fullName evidence="5">Uncharacterized protein</fullName>
    </submittedName>
</protein>
<evidence type="ECO:0000256" key="2">
    <source>
        <dbReference type="SAM" id="MobiDB-lite"/>
    </source>
</evidence>
<proteinExistence type="predicted"/>
<dbReference type="PROSITE" id="PS50878">
    <property type="entry name" value="RT_POL"/>
    <property type="match status" value="1"/>
</dbReference>
<feature type="non-terminal residue" evidence="5">
    <location>
        <position position="3401"/>
    </location>
</feature>
<evidence type="ECO:0000313" key="5">
    <source>
        <dbReference type="EMBL" id="UYV65315.1"/>
    </source>
</evidence>
<dbReference type="SUPFAM" id="SSF57756">
    <property type="entry name" value="Retrovirus zinc finger-like domains"/>
    <property type="match status" value="1"/>
</dbReference>
<dbReference type="Pfam" id="PF00078">
    <property type="entry name" value="RVT_1"/>
    <property type="match status" value="2"/>
</dbReference>
<feature type="region of interest" description="Disordered" evidence="2">
    <location>
        <begin position="1430"/>
        <end position="1563"/>
    </location>
</feature>
<dbReference type="InterPro" id="IPR000477">
    <property type="entry name" value="RT_dom"/>
</dbReference>
<feature type="region of interest" description="Disordered" evidence="2">
    <location>
        <begin position="3036"/>
        <end position="3086"/>
    </location>
</feature>
<dbReference type="PANTHER" id="PTHR19446">
    <property type="entry name" value="REVERSE TRANSCRIPTASES"/>
    <property type="match status" value="1"/>
</dbReference>
<organism evidence="5 6">
    <name type="scientific">Cordylochernes scorpioides</name>
    <dbReference type="NCBI Taxonomy" id="51811"/>
    <lineage>
        <taxon>Eukaryota</taxon>
        <taxon>Metazoa</taxon>
        <taxon>Ecdysozoa</taxon>
        <taxon>Arthropoda</taxon>
        <taxon>Chelicerata</taxon>
        <taxon>Arachnida</taxon>
        <taxon>Pseudoscorpiones</taxon>
        <taxon>Cheliferoidea</taxon>
        <taxon>Chernetidae</taxon>
        <taxon>Cordylochernes</taxon>
    </lineage>
</organism>
<feature type="domain" description="CCHC-type" evidence="3">
    <location>
        <begin position="3348"/>
        <end position="3362"/>
    </location>
</feature>
<dbReference type="InterPro" id="IPR005162">
    <property type="entry name" value="Retrotrans_gag_dom"/>
</dbReference>
<dbReference type="InterPro" id="IPR036875">
    <property type="entry name" value="Znf_CCHC_sf"/>
</dbReference>
<feature type="region of interest" description="Disordered" evidence="2">
    <location>
        <begin position="1"/>
        <end position="112"/>
    </location>
</feature>
<feature type="compositionally biased region" description="Basic and acidic residues" evidence="2">
    <location>
        <begin position="3039"/>
        <end position="3060"/>
    </location>
</feature>
<feature type="region of interest" description="Disordered" evidence="2">
    <location>
        <begin position="1857"/>
        <end position="1878"/>
    </location>
</feature>
<evidence type="ECO:0000259" key="3">
    <source>
        <dbReference type="PROSITE" id="PS50158"/>
    </source>
</evidence>
<gene>
    <name evidence="5" type="ORF">LAZ67_3003928</name>
</gene>
<dbReference type="EMBL" id="CP092865">
    <property type="protein sequence ID" value="UYV65315.1"/>
    <property type="molecule type" value="Genomic_DNA"/>
</dbReference>
<dbReference type="Proteomes" id="UP001235939">
    <property type="component" value="Chromosome 03"/>
</dbReference>
<feature type="region of interest" description="Disordered" evidence="2">
    <location>
        <begin position="2979"/>
        <end position="2999"/>
    </location>
</feature>
<feature type="compositionally biased region" description="Low complexity" evidence="2">
    <location>
        <begin position="334"/>
        <end position="343"/>
    </location>
</feature>
<feature type="compositionally biased region" description="Polar residues" evidence="2">
    <location>
        <begin position="17"/>
        <end position="59"/>
    </location>
</feature>
<feature type="compositionally biased region" description="Basic and acidic residues" evidence="2">
    <location>
        <begin position="67"/>
        <end position="85"/>
    </location>
</feature>
<feature type="region of interest" description="Disordered" evidence="2">
    <location>
        <begin position="3372"/>
        <end position="3401"/>
    </location>
</feature>
<dbReference type="InterPro" id="IPR001878">
    <property type="entry name" value="Znf_CCHC"/>
</dbReference>
<feature type="compositionally biased region" description="Low complexity" evidence="2">
    <location>
        <begin position="351"/>
        <end position="360"/>
    </location>
</feature>
<keyword evidence="6" id="KW-1185">Reference proteome</keyword>
<feature type="compositionally biased region" description="Polar residues" evidence="2">
    <location>
        <begin position="3374"/>
        <end position="3384"/>
    </location>
</feature>
<dbReference type="InterPro" id="IPR036691">
    <property type="entry name" value="Endo/exonu/phosph_ase_sf"/>
</dbReference>
<evidence type="ECO:0000313" key="6">
    <source>
        <dbReference type="Proteomes" id="UP001235939"/>
    </source>
</evidence>
<dbReference type="Gene3D" id="3.60.10.10">
    <property type="entry name" value="Endonuclease/exonuclease/phosphatase"/>
    <property type="match status" value="2"/>
</dbReference>
<reference evidence="5 6" key="1">
    <citation type="submission" date="2022-01" db="EMBL/GenBank/DDBJ databases">
        <title>A chromosomal length assembly of Cordylochernes scorpioides.</title>
        <authorList>
            <person name="Zeh D."/>
            <person name="Zeh J."/>
        </authorList>
    </citation>
    <scope>NUCLEOTIDE SEQUENCE [LARGE SCALE GENOMIC DNA]</scope>
    <source>
        <strain evidence="5">IN4F17</strain>
        <tissue evidence="5">Whole Body</tissue>
    </source>
</reference>
<feature type="domain" description="Reverse transcriptase" evidence="4">
    <location>
        <begin position="760"/>
        <end position="1020"/>
    </location>
</feature>
<keyword evidence="1" id="KW-0862">Zinc</keyword>
<feature type="region of interest" description="Disordered" evidence="2">
    <location>
        <begin position="3273"/>
        <end position="3345"/>
    </location>
</feature>
<dbReference type="CDD" id="cd01650">
    <property type="entry name" value="RT_nLTR_like"/>
    <property type="match status" value="1"/>
</dbReference>
<dbReference type="Pfam" id="PF03732">
    <property type="entry name" value="Retrotrans_gag"/>
    <property type="match status" value="1"/>
</dbReference>
<feature type="region of interest" description="Disordered" evidence="2">
    <location>
        <begin position="1754"/>
        <end position="1836"/>
    </location>
</feature>
<keyword evidence="1" id="KW-0863">Zinc-finger</keyword>
<sequence>MGDSPPPELPIALAESQVPSSTADAISTSPATEETNKPQPGTGIPSTSWADLVDRNNQIPMEEDNDGFTKVEPRRKRPVDSEAAGRKAKRGCVQAAAAKPTLTQRPAPRPKVQECTSTRQKQALFRARSAAAKVEQYVYLEFCPDFSQAQYFLALEAKLGKGSVYQLTKMEGHILVGLSSVQLADKLIEEGLDIEDATLRAFPIRKRAERIVLGNIFLFVEDTDLVAALRPYGQVTSISQKLMQLEDSCWADARREAFITLRDGVKLSQIPARLDVKSKGMVTHVYVTYGIKCSLCFKQGHKRANCPRKTGIQEDKLVLPVDAPAARAQAWTKPPSTSNVPPVAASPPPAAAVVAEPPLSDTAMTDNLDDSAPTPSETLSISQEPPSAKDRRLLAEKQMEDLLKNKKVSAAITSVQKLGLEREDLLQALTHNERCRQLQIIAALAREEGAWILGDLNISEESAKDLASGSAEALAELLDQADLVDVATFFDAALEHTRVATIGSRVDARRLDRFLLPSGFCDRVTQYQTVDYAYSDHRAVLIQVGDPAPTRLPCIGKLLRSDLFVDRMETFIDEISVDLANLSPPMLWEKWTRIKANLVAEIRSLAPAVAESGGGYIERASLFLRRRLEDDTARSDYPSLSDLGRSLRARRRSPSTFTDDDGNAISGGQLRRFLLERLSSRFAQAPSSEEAIADFLAEVTPLEFDEWDQLFLADISRDQIAAVIHRLPNGRASGWDGLPCEFVKAFEDFFAEVLWQVFEASRIRGALPPSSRRSKVFLLPKVHGGPGLQAFRPISLPTTDYRVLSGVLMARLRRHLPDLVPQCQTYAVPGRSSSWNIARVSDEAAGASRYDTPLAVISLDLKSAFDTLSRSYLFALLEKLGLPSTFLGWIAVLYGEADASIRVGDVYTKAFPLLNGVRQGCRLSASLFSIGVGPLLRRLERTLGRGNVVAYADDIVLFIRDDAQFELVPLIFEEFRMSSGVAVNFKKSCGLWCGSWKHRTDSPLGISWTSESLTVLGCTITTRNTVASQASHLMGLLERAIARWSPFTRGLSLVGRARVANSLVLGSILHHLHGYLPPETTIGRLQARLARFVWVSDGGVSLLDIAGQLRLACLKGVQASLRGAANGYSWLVRSWAWLTPPAPDVWHSPRRRRLLSLWEAASSVLELDHRVLHPATLRSLRLRGDNRFLRPPDLLAPERWLQATVGDFSDVAPALARSTRAALLDAQHLGAFCQRLLRENASSSYHAEYEAETIVLRGSATPITRLPSQRARRALDSARLQAHPTAELAARWTPTVDVPRSIPWADLRRNCFSGHDADVALRLALHALPRPDHPASRRAACGSSDGSLAHRYWSCRAVRTLLREVFAFCDLPLDLQAWLFGVGLHPEAVKLTSVAKATIYKYHLGLELVLAESQEDGEDDGVTPIQELATNTERSAEEHLALSTARKTTSGDAPSGSAQGQPRVTGASSSAGAVETADVSANRAQNRYVNSSTKNGSDANRAAETIDKNVNWADQVEAADKDEDPTPFIQVKKRKASPPKSQPTKVAKSESSAPKPAGNTRVFNRNPVAAIKNTRQQQQINKARSAAASFDQGCFIEWCSDFDHLCYMRALEEKLGRGSVFQLMRMSGHMLASLSSVEKTERLIEDGLTIGDTILRAFPYRKRAEKIIIGNLPIAVKEEDIVATLRPYCRVVSLAFEIVNCEGYSWATGNREAFILMNDGMKLHQLPGKVDIKSKGETTPAFITHGVKCSMCHRQGHRRASCPKRDREERPTNQQTPRQDPARLPPTTQTPSSAALAVTPPAALGRPQETPSKSVSAPAASTPVQPTPATSAAKSPAEGVSFSSKVSEAKLAVLTPPLPSVPRVQEESSREEETPKKASLALEQLKPVLERLPDTIFKDIEMAGVGRGRHAVDVAFVQETNVLALNNVRDLCLGYSAIFAPSSTPRGSGLAVILAPGVTVLWHRVLWPGKIAIASVKIRGLETRVINCHLSHTPEERHLQLQIIAEEAIREDAWALGDINISEESSSDIGSGAVEAFAELLDRTALVDIAAIFDAAHLPTRVASCGSRVDAARLDRVLIPSRLSGRVTRYWTLNYRNSDHRAILLQVGDPPSPSAPSISALLRSAPVIERIEALLSEASQEIEGNPTGDLWGKLKRELVEDIKCLYVSRVEDEDYVTRASRFLRSRLEAETVEADYPSLPELGRALRVRQHRAELTTVLNAQGNLFEGMSLRRYVFNSFRERFNGSTCSPEDIAGFLEGATECITLEDSDPLHRADISLNEVEVAISRLPQGKAAGWDGIPCELVKGFEDFFGGVIHQVLSESKLRGTLPESSRRNIICLVPKAHGGPGLSGYRPISLPTADYRIVSGVLLGRLRRHLPAIVPDCQTYAVPGRCPSWNIACGCACSAALFSIFTGPLLRHLERILGRGNVLAYADDILLLIREDWQFERVKTIFDEFRRASGVSVNFPKSKGLWCGAWRDRADSPLGISWSASSITVLGCKITSGHGTSVQENHLLGILERAISRWSPFVRGFSLVGRARAANSLVLAAVLHHLHGYLPGDATIAKLQARLTRFVWGSCHRAAWLPGGLLARPVSVGGVGLLDIRTQLQLACFKGVQAASRNGGKNAYSWLVKSGAWMTPLSSGSWLLPRRRRLLDLRGQASSILGLNHRVLPAPTLLNLPLIGACRFLATPSLRAPSRWRGVRVRDLAGPAPPPIARLTRSACEDAAALGAFCQRLVADNATSIYRERTLEEAVVLRGTATPFLRISTRTARRMLERPRLAAVPISRYLRRWAPVVDVPSTSLAFSSLRRCSFGGHAADIALRLALHALPHPGHPASSQPVCIACGSSDLSLAHRYWSCSAVRPLIREVFSIIGRPPDLQSWIFAVNLENHAITISSAAKHAIYVFFVDREMRARLCCPRWEEGLTPETAWDKLYALLSLAATKLEWEVGTDVFSPGLGPEVQWSRVAAFLHRRPHLALPGPPPATTASNPEPDSLEDWPPQRQICSFNSQAAQPCDENGFIRLAAVQGQVQGQSKMVETRSGKMQDTSEERIKAEESAKPQPGATIGRDASSDPVVLNPNIDIPKYDGTEDPRPWIESLEEIGFLYHWADYIISRYAAMNMIGSAKTWLNLHKISFTSWENFKSRLIEDFASDANKEEIKMRLNRMQQWNEPAIRFAEDILVLWNKVDPQMEEETKINWVIGGLKKEYSFALLLNPPKNTNELLEICKKLDLFEKNYQERAEKSKALYNGPCSPRPHHQEQWKNATSFRRPYQNTSKPQAPAPRYYQNTSKPQAPTPRYYQNKPLPQVSAPRRSYTPNPEPKPVYPSKTYNKNSNRNRTEDGRPICFKCNKPGHVARYCRVKFVRIVEEDPSVSQDKSQENLQMDERKDYTRPRLYADV</sequence>
<accession>A0ABY6KCB7</accession>
<feature type="compositionally biased region" description="Basic and acidic residues" evidence="2">
    <location>
        <begin position="3386"/>
        <end position="3401"/>
    </location>
</feature>
<dbReference type="SMART" id="SM00343">
    <property type="entry name" value="ZnF_C2HC"/>
    <property type="match status" value="3"/>
</dbReference>
<dbReference type="SUPFAM" id="SSF56672">
    <property type="entry name" value="DNA/RNA polymerases"/>
    <property type="match status" value="2"/>
</dbReference>
<name>A0ABY6KCB7_9ARAC</name>
<dbReference type="InterPro" id="IPR043502">
    <property type="entry name" value="DNA/RNA_pol_sf"/>
</dbReference>
<keyword evidence="1" id="KW-0479">Metal-binding</keyword>
<feature type="region of interest" description="Disordered" evidence="2">
    <location>
        <begin position="328"/>
        <end position="389"/>
    </location>
</feature>